<sequence length="358" mass="41063">MGGVVRNINLECPLPVPSVQELAKKLQPEMVPPRYLRDDIAAVNLSDDPHHAPLIDMSKLVNPDSQRQQEKELQRLHSACKHWGVFQLINHGVGDESLRNMRKKAQEFFDLPLQEKKRCAQKPGSHEGYGQAFVTSEQQKLDWSDMIFLRTLPIEIRNFNLWPQQPLKFRETLVTYSEDLRKVAVSVVRLMGMALGLEAYEEISNAYREGRYEVRMNLYPPCPEPERVLGISPHTDISGITLLLDCGNIPGLQVLKDGKWVTVLPIHGAIFVNIGHVSEIMSNGIYKAPYHRAIVNRLKERLSVATFCYPNSTVNIGPAEELTKWGNRPLYKTLTFAEYKHKFYNRRLEDSFIEMIKM</sequence>
<evidence type="ECO:0000313" key="1">
    <source>
        <dbReference type="EMBL" id="KAJ4711695.1"/>
    </source>
</evidence>
<protein>
    <submittedName>
        <fullName evidence="1">2-oxoglutarate (2OG) and Fe(II)-dependent oxygenase superfamily protein</fullName>
    </submittedName>
</protein>
<keyword evidence="2" id="KW-1185">Reference proteome</keyword>
<organism evidence="1 2">
    <name type="scientific">Melia azedarach</name>
    <name type="common">Chinaberry tree</name>
    <dbReference type="NCBI Taxonomy" id="155640"/>
    <lineage>
        <taxon>Eukaryota</taxon>
        <taxon>Viridiplantae</taxon>
        <taxon>Streptophyta</taxon>
        <taxon>Embryophyta</taxon>
        <taxon>Tracheophyta</taxon>
        <taxon>Spermatophyta</taxon>
        <taxon>Magnoliopsida</taxon>
        <taxon>eudicotyledons</taxon>
        <taxon>Gunneridae</taxon>
        <taxon>Pentapetalae</taxon>
        <taxon>rosids</taxon>
        <taxon>malvids</taxon>
        <taxon>Sapindales</taxon>
        <taxon>Meliaceae</taxon>
        <taxon>Melia</taxon>
    </lineage>
</organism>
<accession>A0ACC1XKC9</accession>
<proteinExistence type="predicted"/>
<reference evidence="1 2" key="1">
    <citation type="journal article" date="2023" name="Science">
        <title>Complex scaffold remodeling in plant triterpene biosynthesis.</title>
        <authorList>
            <person name="De La Pena R."/>
            <person name="Hodgson H."/>
            <person name="Liu J.C."/>
            <person name="Stephenson M.J."/>
            <person name="Martin A.C."/>
            <person name="Owen C."/>
            <person name="Harkess A."/>
            <person name="Leebens-Mack J."/>
            <person name="Jimenez L.E."/>
            <person name="Osbourn A."/>
            <person name="Sattely E.S."/>
        </authorList>
    </citation>
    <scope>NUCLEOTIDE SEQUENCE [LARGE SCALE GENOMIC DNA]</scope>
    <source>
        <strain evidence="2">cv. JPN11</strain>
        <tissue evidence="1">Leaf</tissue>
    </source>
</reference>
<name>A0ACC1XKC9_MELAZ</name>
<evidence type="ECO:0000313" key="2">
    <source>
        <dbReference type="Proteomes" id="UP001164539"/>
    </source>
</evidence>
<dbReference type="Proteomes" id="UP001164539">
    <property type="component" value="Chromosome 9"/>
</dbReference>
<gene>
    <name evidence="1" type="ORF">OWV82_017673</name>
</gene>
<dbReference type="EMBL" id="CM051402">
    <property type="protein sequence ID" value="KAJ4711695.1"/>
    <property type="molecule type" value="Genomic_DNA"/>
</dbReference>
<comment type="caution">
    <text evidence="1">The sequence shown here is derived from an EMBL/GenBank/DDBJ whole genome shotgun (WGS) entry which is preliminary data.</text>
</comment>